<evidence type="ECO:0000313" key="2">
    <source>
        <dbReference type="Proteomes" id="UP000479639"/>
    </source>
</evidence>
<organism evidence="1 2">
    <name type="scientific">Adlercreutzia muris</name>
    <dbReference type="NCBI Taxonomy" id="1796610"/>
    <lineage>
        <taxon>Bacteria</taxon>
        <taxon>Bacillati</taxon>
        <taxon>Actinomycetota</taxon>
        <taxon>Coriobacteriia</taxon>
        <taxon>Eggerthellales</taxon>
        <taxon>Eggerthellaceae</taxon>
        <taxon>Adlercreutzia</taxon>
    </lineage>
</organism>
<comment type="caution">
    <text evidence="1">The sequence shown here is derived from an EMBL/GenBank/DDBJ whole genome shotgun (WGS) entry which is preliminary data.</text>
</comment>
<proteinExistence type="predicted"/>
<sequence length="213" mass="22972">MTCDGFSVRGRHLCEDFGLCIADRSLTVPAQKRATVSIPFAHGEIDFSALNGEVYYESRELAYSIDLIADTPEELEARVSEVAAWLSPVCNDDIAEDALPGYHWRVSALAVGVSRDESGTTATVEAKFSAYPFALADEESEARISVGANPIVNRGSMRARLFIVPDGTVTLTVGNLKQTFNGPTATNLYVAPGDNEVRVSGGSALIRWREGIL</sequence>
<name>A0A7C8FWM3_9ACTN</name>
<protein>
    <recommendedName>
        <fullName evidence="3">Phage tail protein</fullName>
    </recommendedName>
</protein>
<dbReference type="Proteomes" id="UP000479639">
    <property type="component" value="Unassembled WGS sequence"/>
</dbReference>
<evidence type="ECO:0008006" key="3">
    <source>
        <dbReference type="Google" id="ProtNLM"/>
    </source>
</evidence>
<evidence type="ECO:0000313" key="1">
    <source>
        <dbReference type="EMBL" id="KAB1647996.1"/>
    </source>
</evidence>
<dbReference type="AlphaFoldDB" id="A0A7C8FWM3"/>
<dbReference type="RefSeq" id="WP_151430685.1">
    <property type="nucleotide sequence ID" value="NZ_JANJZI010000003.1"/>
</dbReference>
<keyword evidence="2" id="KW-1185">Reference proteome</keyword>
<accession>A0A7C8FWM3</accession>
<reference evidence="1 2" key="1">
    <citation type="submission" date="2019-09" db="EMBL/GenBank/DDBJ databases">
        <title>Whole genome shotgun sequencing (WGS) of Ellagibacter isourolithinifaciens DSM 104140(T) and Adlercreutzia muris DSM 29508(T).</title>
        <authorList>
            <person name="Stoll D.A."/>
            <person name="Danylec N."/>
            <person name="Huch M."/>
        </authorList>
    </citation>
    <scope>NUCLEOTIDE SEQUENCE [LARGE SCALE GENOMIC DNA]</scope>
    <source>
        <strain evidence="1 2">DSM 29508</strain>
    </source>
</reference>
<gene>
    <name evidence="1" type="ORF">F8D48_06805</name>
</gene>
<dbReference type="EMBL" id="WAJS01000017">
    <property type="protein sequence ID" value="KAB1647996.1"/>
    <property type="molecule type" value="Genomic_DNA"/>
</dbReference>
<dbReference type="Gene3D" id="2.40.30.200">
    <property type="match status" value="1"/>
</dbReference>